<comment type="similarity">
    <text evidence="3">Belongs to the peptidase M50B family.</text>
</comment>
<dbReference type="EMBL" id="CP016023">
    <property type="protein sequence ID" value="ANJ75618.1"/>
    <property type="molecule type" value="Genomic_DNA"/>
</dbReference>
<dbReference type="Proteomes" id="UP000078572">
    <property type="component" value="Chromosome 2"/>
</dbReference>
<keyword evidence="7" id="KW-0862">Zinc</keyword>
<dbReference type="STRING" id="190721.ACS15_5289"/>
<sequence length="222" mass="23645">MPASLAFIVALALCTLLHLTTFAAVGTALRIPVREMSLGFGPQLFRLGRLRVRLLPVGGHVRFKDLGEDGLTEDDLLGALDTQPLWMQLALSLSGTVTLLLVALVLLRLEAPPAFINGFAQIVLGALSPVGDAQTLLAQAHQAILQLPFTALLGYVAAKFAAFNLLPLPATNGGQALTFIGRRLGLGRIWPARLTHILVLAYLALGLSWVGALMVYVLNPSQ</sequence>
<dbReference type="GO" id="GO:0016020">
    <property type="term" value="C:membrane"/>
    <property type="evidence" value="ECO:0007669"/>
    <property type="project" value="UniProtKB-SubCell"/>
</dbReference>
<keyword evidence="4" id="KW-0645">Protease</keyword>
<proteinExistence type="inferred from homology"/>
<dbReference type="GO" id="GO:0006508">
    <property type="term" value="P:proteolysis"/>
    <property type="evidence" value="ECO:0007669"/>
    <property type="project" value="UniProtKB-KW"/>
</dbReference>
<gene>
    <name evidence="11" type="ORF">A9Y76_24325</name>
</gene>
<name>A0A192A5J7_9RALS</name>
<evidence type="ECO:0000256" key="8">
    <source>
        <dbReference type="ARBA" id="ARBA00022989"/>
    </source>
</evidence>
<dbReference type="InterPro" id="IPR004387">
    <property type="entry name" value="Pept_M50_Zn"/>
</dbReference>
<keyword evidence="9" id="KW-0482">Metalloprotease</keyword>
<evidence type="ECO:0000256" key="5">
    <source>
        <dbReference type="ARBA" id="ARBA00022692"/>
    </source>
</evidence>
<evidence type="ECO:0000256" key="9">
    <source>
        <dbReference type="ARBA" id="ARBA00023049"/>
    </source>
</evidence>
<protein>
    <submittedName>
        <fullName evidence="11">Uncharacterized protein</fullName>
    </submittedName>
</protein>
<evidence type="ECO:0000256" key="2">
    <source>
        <dbReference type="ARBA" id="ARBA00004141"/>
    </source>
</evidence>
<organism evidence="11 12">
    <name type="scientific">Ralstonia insidiosa</name>
    <dbReference type="NCBI Taxonomy" id="190721"/>
    <lineage>
        <taxon>Bacteria</taxon>
        <taxon>Pseudomonadati</taxon>
        <taxon>Pseudomonadota</taxon>
        <taxon>Betaproteobacteria</taxon>
        <taxon>Burkholderiales</taxon>
        <taxon>Burkholderiaceae</taxon>
        <taxon>Ralstonia</taxon>
    </lineage>
</organism>
<dbReference type="RefSeq" id="WP_064808318.1">
    <property type="nucleotide sequence ID" value="NZ_CP016023.1"/>
</dbReference>
<keyword evidence="5" id="KW-0812">Transmembrane</keyword>
<evidence type="ECO:0000256" key="4">
    <source>
        <dbReference type="ARBA" id="ARBA00022670"/>
    </source>
</evidence>
<dbReference type="InterPro" id="IPR008915">
    <property type="entry name" value="Peptidase_M50"/>
</dbReference>
<evidence type="ECO:0000313" key="12">
    <source>
        <dbReference type="Proteomes" id="UP000078572"/>
    </source>
</evidence>
<dbReference type="PANTHER" id="PTHR42837:SF2">
    <property type="entry name" value="MEMBRANE METALLOPROTEASE ARASP2, CHLOROPLASTIC-RELATED"/>
    <property type="match status" value="1"/>
</dbReference>
<evidence type="ECO:0000256" key="6">
    <source>
        <dbReference type="ARBA" id="ARBA00022801"/>
    </source>
</evidence>
<dbReference type="GO" id="GO:0004222">
    <property type="term" value="F:metalloendopeptidase activity"/>
    <property type="evidence" value="ECO:0007669"/>
    <property type="project" value="InterPro"/>
</dbReference>
<dbReference type="Pfam" id="PF02163">
    <property type="entry name" value="Peptidase_M50"/>
    <property type="match status" value="1"/>
</dbReference>
<dbReference type="OrthoDB" id="8702601at2"/>
<keyword evidence="10" id="KW-0472">Membrane</keyword>
<evidence type="ECO:0000256" key="7">
    <source>
        <dbReference type="ARBA" id="ARBA00022833"/>
    </source>
</evidence>
<keyword evidence="12" id="KW-1185">Reference proteome</keyword>
<dbReference type="PANTHER" id="PTHR42837">
    <property type="entry name" value="REGULATOR OF SIGMA-E PROTEASE RSEP"/>
    <property type="match status" value="1"/>
</dbReference>
<evidence type="ECO:0000313" key="11">
    <source>
        <dbReference type="EMBL" id="ANJ75618.1"/>
    </source>
</evidence>
<accession>A0A192A5J7</accession>
<keyword evidence="8" id="KW-1133">Transmembrane helix</keyword>
<comment type="cofactor">
    <cofactor evidence="1">
        <name>Zn(2+)</name>
        <dbReference type="ChEBI" id="CHEBI:29105"/>
    </cofactor>
</comment>
<evidence type="ECO:0000256" key="3">
    <source>
        <dbReference type="ARBA" id="ARBA00007931"/>
    </source>
</evidence>
<dbReference type="GeneID" id="61529171"/>
<reference evidence="12" key="1">
    <citation type="submission" date="2016-06" db="EMBL/GenBank/DDBJ databases">
        <authorList>
            <person name="Xu Y."/>
            <person name="Nagy A."/>
            <person name="Yan X."/>
            <person name="Kim S.W."/>
            <person name="Haley B."/>
            <person name="Liu N.T."/>
            <person name="Nou X."/>
        </authorList>
    </citation>
    <scope>NUCLEOTIDE SEQUENCE [LARGE SCALE GENOMIC DNA]</scope>
    <source>
        <strain evidence="12">ATCC 49129</strain>
    </source>
</reference>
<comment type="subcellular location">
    <subcellularLocation>
        <location evidence="2">Membrane</location>
        <topology evidence="2">Multi-pass membrane protein</topology>
    </subcellularLocation>
</comment>
<evidence type="ECO:0000256" key="10">
    <source>
        <dbReference type="ARBA" id="ARBA00023136"/>
    </source>
</evidence>
<dbReference type="AlphaFoldDB" id="A0A192A5J7"/>
<keyword evidence="6" id="KW-0378">Hydrolase</keyword>
<evidence type="ECO:0000256" key="1">
    <source>
        <dbReference type="ARBA" id="ARBA00001947"/>
    </source>
</evidence>